<evidence type="ECO:0000313" key="2">
    <source>
        <dbReference type="Proteomes" id="UP001172054"/>
    </source>
</evidence>
<dbReference type="RefSeq" id="WP_300981437.1">
    <property type="nucleotide sequence ID" value="NZ_CP129238.1"/>
</dbReference>
<keyword evidence="2" id="KW-1185">Reference proteome</keyword>
<organism evidence="1 2">
    <name type="scientific">Planococcus liqunii</name>
    <dbReference type="NCBI Taxonomy" id="3058394"/>
    <lineage>
        <taxon>Bacteria</taxon>
        <taxon>Bacillati</taxon>
        <taxon>Bacillota</taxon>
        <taxon>Bacilli</taxon>
        <taxon>Bacillales</taxon>
        <taxon>Caryophanaceae</taxon>
        <taxon>Planococcus</taxon>
    </lineage>
</organism>
<gene>
    <name evidence="1" type="ORF">QWY15_02860</name>
</gene>
<sequence length="299" mass="33527">MNIFSFFKKTTKTGHDSTVDSFELMQEGLLNSKEADNEVTTTLSISPEWNISREQEYVLKFLSNDLPPLKADQLSLSGIDIDEEQNSGAWNVQAFLRSSLDRPVLLGKVELMVLDADETILAAQEFDLSEMGTLPAASNRPWIFKFEKKNIVNSLVPTSDWTLSFNVRSLVPHSLDLDPSWSEALPEDQIKALQELITELPDLKPRVFNITGFQADITEDGSLAASVFLRNANTRQIQLDKIPLEILDASGNQVAKGSFKLDSLLVKANSSKPWTFIFPKQMININNPDLSKWTARIPK</sequence>
<comment type="caution">
    <text evidence="1">The sequence shown here is derived from an EMBL/GenBank/DDBJ whole genome shotgun (WGS) entry which is preliminary data.</text>
</comment>
<dbReference type="NCBIfam" id="TIGR04398">
    <property type="entry name" value="SLAP_DUP"/>
    <property type="match status" value="2"/>
</dbReference>
<protein>
    <submittedName>
        <fullName evidence="1">Accessory Sec system S-layer assembly protein</fullName>
    </submittedName>
</protein>
<name>A0ABT8MN61_9BACL</name>
<accession>A0ABT8MN61</accession>
<dbReference type="Proteomes" id="UP001172054">
    <property type="component" value="Unassembled WGS sequence"/>
</dbReference>
<proteinExistence type="predicted"/>
<reference evidence="1 2" key="1">
    <citation type="submission" date="2023-06" db="EMBL/GenBank/DDBJ databases">
        <title>Novel species in genus Planococcus.</title>
        <authorList>
            <person name="Ning S."/>
        </authorList>
    </citation>
    <scope>NUCLEOTIDE SEQUENCE [LARGE SCALE GENOMIC DNA]</scope>
    <source>
        <strain evidence="1 2">N064</strain>
    </source>
</reference>
<dbReference type="NCBIfam" id="TIGR04399">
    <property type="entry name" value="acc_Sec_SLAP"/>
    <property type="match status" value="1"/>
</dbReference>
<dbReference type="EMBL" id="JAUJWW010000001">
    <property type="protein sequence ID" value="MDN7226226.1"/>
    <property type="molecule type" value="Genomic_DNA"/>
</dbReference>
<dbReference type="InterPro" id="IPR030910">
    <property type="entry name" value="SLAP_dom"/>
</dbReference>
<dbReference type="InterPro" id="IPR030911">
    <property type="entry name" value="Sec_acc_SLAP"/>
</dbReference>
<evidence type="ECO:0000313" key="1">
    <source>
        <dbReference type="EMBL" id="MDN7226226.1"/>
    </source>
</evidence>